<evidence type="ECO:0000313" key="1">
    <source>
        <dbReference type="EMBL" id="TGY98374.1"/>
    </source>
</evidence>
<dbReference type="EMBL" id="SRYA01000001">
    <property type="protein sequence ID" value="TGY98374.1"/>
    <property type="molecule type" value="Genomic_DNA"/>
</dbReference>
<accession>A0AC61S1R0</accession>
<dbReference type="Proteomes" id="UP000304953">
    <property type="component" value="Unassembled WGS sequence"/>
</dbReference>
<comment type="caution">
    <text evidence="1">The sequence shown here is derived from an EMBL/GenBank/DDBJ whole genome shotgun (WGS) entry which is preliminary data.</text>
</comment>
<reference evidence="1" key="1">
    <citation type="submission" date="2019-04" db="EMBL/GenBank/DDBJ databases">
        <title>Microbes associate with the intestines of laboratory mice.</title>
        <authorList>
            <person name="Navarre W."/>
            <person name="Wong E."/>
            <person name="Huang K."/>
            <person name="Tropini C."/>
            <person name="Ng K."/>
            <person name="Yu B."/>
        </authorList>
    </citation>
    <scope>NUCLEOTIDE SEQUENCE</scope>
    <source>
        <strain evidence="1">NM01_1-7b</strain>
    </source>
</reference>
<proteinExistence type="predicted"/>
<sequence>MKKKAIAVLLILLLASLPVFSSACAPDKNAKQQSEGKEEQAKETSDGEQEGTAKGRYREELVSLPVPFETIFDVSWEEHTVRLVGENEPGSFYYCESSDSGAGWQKKDVPMDWLPKDYRVVSACFAKEGDVIVSAGKMSEDVLADQHAVGVYEYFRIRGTGSEQKVQSLSLSLPKPEEDYSDAGYGLSDLSASGEGKLYGILKRKEPGKETEGMMMSSQLYCFPEEGGEPLWSQEVGAGRIALSGNRIYLEELGGSVQVVDADSGKELTDGKIPLEVRLEQADFQLGEDRIFYCDETGIYGTDSGLAFRELLVDGKRSRFGNEIDYAVQRLCCISDRVFLVFVENTSLKKELLRYEYDENLNTEPEQELIVYSLKENDIVEKLIGDFQSSHPEAYVTYQVGLEQGTSKTEADAINSLNTEIMAGNGPDVLILNNLPWEDYEEQGILEDFTKELALDLEEGSLFENLFLPYQKEGKQYAVPISFQIPVLVRDSQASEVTSLEELTRVIQKTEISPLYRAPKELLRYLASIYWQRIEQEGSVSKEELKNLLTEAEKIEEAIQEKGEEAMLSFISDETADSSMDFFANDAGLHHISDIAYGNTAMAMGYLGYLPDFVDMHNLGLTGCAISEHVFRSMLAGINRKSSSMDTAKEFLKFALSEEEQEIFTGKNFLIREFPVNRRVYEKMIQEPSAEKTEELYGNRYETWGRNLQLTFTWPGKEEFDRLTEMIENLSAPAMEDPVVAETVSEQGARYLSGEQGVDETVNEIVRILELYFAEKGIEL</sequence>
<keyword evidence="2" id="KW-1185">Reference proteome</keyword>
<evidence type="ECO:0000313" key="2">
    <source>
        <dbReference type="Proteomes" id="UP000304953"/>
    </source>
</evidence>
<name>A0AC61S1R0_9FIRM</name>
<gene>
    <name evidence="1" type="ORF">E5329_00960</name>
</gene>
<protein>
    <submittedName>
        <fullName evidence="1">Extracellular solute-binding protein</fullName>
    </submittedName>
</protein>
<organism evidence="1 2">
    <name type="scientific">Petralouisia muris</name>
    <dbReference type="NCBI Taxonomy" id="3032872"/>
    <lineage>
        <taxon>Bacteria</taxon>
        <taxon>Bacillati</taxon>
        <taxon>Bacillota</taxon>
        <taxon>Clostridia</taxon>
        <taxon>Lachnospirales</taxon>
        <taxon>Lachnospiraceae</taxon>
        <taxon>Petralouisia</taxon>
    </lineage>
</organism>